<feature type="chain" id="PRO_5002609814" evidence="1">
    <location>
        <begin position="20"/>
        <end position="146"/>
    </location>
</feature>
<dbReference type="InterPro" id="IPR021959">
    <property type="entry name" value="DUF3576"/>
</dbReference>
<protein>
    <submittedName>
        <fullName evidence="2">Cytosolic protein</fullName>
    </submittedName>
</protein>
<feature type="signal peptide" evidence="1">
    <location>
        <begin position="1"/>
        <end position="19"/>
    </location>
</feature>
<dbReference type="KEGG" id="zmm:Zmob_1673"/>
<dbReference type="GeneID" id="79905202"/>
<organism evidence="2 3">
    <name type="scientific">Zymomonas mobilis subsp. mobilis (strain ATCC 10988 / DSM 424 / LMG 404 / NCIMB 8938 / NRRL B-806 / ZM1)</name>
    <dbReference type="NCBI Taxonomy" id="555217"/>
    <lineage>
        <taxon>Bacteria</taxon>
        <taxon>Pseudomonadati</taxon>
        <taxon>Pseudomonadota</taxon>
        <taxon>Alphaproteobacteria</taxon>
        <taxon>Sphingomonadales</taxon>
        <taxon>Zymomonadaceae</taxon>
        <taxon>Zymomonas</taxon>
    </lineage>
</organism>
<dbReference type="OrthoDB" id="8479681at2"/>
<evidence type="ECO:0000313" key="2">
    <source>
        <dbReference type="EMBL" id="AEH63487.1"/>
    </source>
</evidence>
<proteinExistence type="predicted"/>
<reference evidence="2 3" key="1">
    <citation type="journal article" date="2011" name="J. Bacteriol.">
        <title>Genome sequence of the ethanol-producing Zymomonas mobilis subsp. mobilis lectotype strain ATCC 10988.</title>
        <authorList>
            <person name="Pappas K.M."/>
            <person name="Kouvelis V.N."/>
            <person name="Saunders E."/>
            <person name="Brettin T.S."/>
            <person name="Bruce D."/>
            <person name="Detter C."/>
            <person name="Balakireva M."/>
            <person name="Han C.S."/>
            <person name="Savvakis G."/>
            <person name="Kyrpides N.C."/>
            <person name="Typas M.A."/>
        </authorList>
    </citation>
    <scope>NUCLEOTIDE SEQUENCE [LARGE SCALE GENOMIC DNA]</scope>
    <source>
        <strain evidence="3">ATCC 10988 / DSM 424 / CCUG 17860 / LMG 404 / NCIMB 8938 / NRRL B-806 / ZM1</strain>
    </source>
</reference>
<evidence type="ECO:0000256" key="1">
    <source>
        <dbReference type="SAM" id="SignalP"/>
    </source>
</evidence>
<dbReference type="RefSeq" id="WP_011241217.1">
    <property type="nucleotide sequence ID" value="NC_017262.1"/>
</dbReference>
<dbReference type="eggNOG" id="ENOG50315UG">
    <property type="taxonomic scope" value="Bacteria"/>
</dbReference>
<gene>
    <name evidence="2" type="ordered locus">Zmob_1673</name>
</gene>
<dbReference type="Pfam" id="PF12100">
    <property type="entry name" value="DUF3576"/>
    <property type="match status" value="1"/>
</dbReference>
<dbReference type="HOGENOM" id="CLU_103320_0_0_5"/>
<accession>A0A0H3G8L8</accession>
<dbReference type="EMBL" id="CP002850">
    <property type="protein sequence ID" value="AEH63487.1"/>
    <property type="molecule type" value="Genomic_DNA"/>
</dbReference>
<evidence type="ECO:0000313" key="3">
    <source>
        <dbReference type="Proteomes" id="UP000001494"/>
    </source>
</evidence>
<dbReference type="AlphaFoldDB" id="A0A0H3G8L8"/>
<keyword evidence="1" id="KW-0732">Signal</keyword>
<dbReference type="Proteomes" id="UP000001494">
    <property type="component" value="Chromosome"/>
</dbReference>
<name>A0A0H3G8L8_ZYMMA</name>
<sequence precursor="true">MPCRRFLTLFMAVAILPLAACGHGKQKKVAGMAPSRVTTIGINAYIWRAALETFSFMPLIQTDANGGVIITDWYVNPASPNERMRVAVAIFGDDLRADALRVSASRQILREGVWVDDPVDASTIQKLEDVVLTRARDLRRTAMSGE</sequence>